<feature type="coiled-coil region" evidence="1">
    <location>
        <begin position="8"/>
        <end position="42"/>
    </location>
</feature>
<keyword evidence="3" id="KW-1185">Reference proteome</keyword>
<sequence>MVKIQYYIQQLFNHVQRQQEEIAKLQAAVEELTAEIKRLKETPAITVERLEYKFDQLKVEQLEGTLNIGLNPSDLSKHIEDLAIPNQTSYDRLNEKAQFHHPLLNEIRSYVDTHVNDIIQKIESETGRNIDPSYHEIIRKDIHKQLPNRIEHYLQYFSKQNRDIPQEELSKMTYDTIIADINKGIHAFISQLPKMNEEEG</sequence>
<evidence type="ECO:0000313" key="2">
    <source>
        <dbReference type="EMBL" id="MFC5464695.1"/>
    </source>
</evidence>
<organism evidence="2 3">
    <name type="scientific">Lederbergia graminis</name>
    <dbReference type="NCBI Taxonomy" id="735518"/>
    <lineage>
        <taxon>Bacteria</taxon>
        <taxon>Bacillati</taxon>
        <taxon>Bacillota</taxon>
        <taxon>Bacilli</taxon>
        <taxon>Bacillales</taxon>
        <taxon>Bacillaceae</taxon>
        <taxon>Lederbergia</taxon>
    </lineage>
</organism>
<dbReference type="RefSeq" id="WP_382349925.1">
    <property type="nucleotide sequence ID" value="NZ_JBHSMC010000011.1"/>
</dbReference>
<dbReference type="InterPro" id="IPR019673">
    <property type="entry name" value="Spore_germination_GerPC"/>
</dbReference>
<comment type="caution">
    <text evidence="2">The sequence shown here is derived from an EMBL/GenBank/DDBJ whole genome shotgun (WGS) entry which is preliminary data.</text>
</comment>
<dbReference type="EMBL" id="JBHSMC010000011">
    <property type="protein sequence ID" value="MFC5464695.1"/>
    <property type="molecule type" value="Genomic_DNA"/>
</dbReference>
<proteinExistence type="predicted"/>
<protein>
    <submittedName>
        <fullName evidence="2">Spore germination protein GerPC</fullName>
    </submittedName>
</protein>
<evidence type="ECO:0000256" key="1">
    <source>
        <dbReference type="SAM" id="Coils"/>
    </source>
</evidence>
<keyword evidence="1" id="KW-0175">Coiled coil</keyword>
<evidence type="ECO:0000313" key="3">
    <source>
        <dbReference type="Proteomes" id="UP001596147"/>
    </source>
</evidence>
<accession>A0ABW0LH63</accession>
<dbReference type="Pfam" id="PF10737">
    <property type="entry name" value="GerPC"/>
    <property type="match status" value="1"/>
</dbReference>
<gene>
    <name evidence="2" type="primary">gerPC</name>
    <name evidence="2" type="ORF">ACFPM4_08005</name>
</gene>
<reference evidence="3" key="1">
    <citation type="journal article" date="2019" name="Int. J. Syst. Evol. Microbiol.">
        <title>The Global Catalogue of Microorganisms (GCM) 10K type strain sequencing project: providing services to taxonomists for standard genome sequencing and annotation.</title>
        <authorList>
            <consortium name="The Broad Institute Genomics Platform"/>
            <consortium name="The Broad Institute Genome Sequencing Center for Infectious Disease"/>
            <person name="Wu L."/>
            <person name="Ma J."/>
        </authorList>
    </citation>
    <scope>NUCLEOTIDE SEQUENCE [LARGE SCALE GENOMIC DNA]</scope>
    <source>
        <strain evidence="3">CGMCC 1.12237</strain>
    </source>
</reference>
<name>A0ABW0LH63_9BACI</name>
<dbReference type="Proteomes" id="UP001596147">
    <property type="component" value="Unassembled WGS sequence"/>
</dbReference>